<dbReference type="GO" id="GO:0005524">
    <property type="term" value="F:ATP binding"/>
    <property type="evidence" value="ECO:0007669"/>
    <property type="project" value="UniProtKB-KW"/>
</dbReference>
<dbReference type="InterPro" id="IPR003439">
    <property type="entry name" value="ABC_transporter-like_ATP-bd"/>
</dbReference>
<evidence type="ECO:0000256" key="4">
    <source>
        <dbReference type="ARBA" id="ARBA00022692"/>
    </source>
</evidence>
<name>A0A7G7WBJ8_9BACT</name>
<dbReference type="KEGG" id="hsk:H4317_08090"/>
<dbReference type="FunFam" id="3.40.50.300:FF:000299">
    <property type="entry name" value="ABC transporter ATP-binding protein/permease"/>
    <property type="match status" value="1"/>
</dbReference>
<dbReference type="InterPro" id="IPR039421">
    <property type="entry name" value="Type_1_exporter"/>
</dbReference>
<dbReference type="InterPro" id="IPR027417">
    <property type="entry name" value="P-loop_NTPase"/>
</dbReference>
<dbReference type="InterPro" id="IPR011527">
    <property type="entry name" value="ABC1_TM_dom"/>
</dbReference>
<evidence type="ECO:0000256" key="3">
    <source>
        <dbReference type="ARBA" id="ARBA00022475"/>
    </source>
</evidence>
<keyword evidence="7 9" id="KW-1133">Transmembrane helix</keyword>
<dbReference type="PROSITE" id="PS50893">
    <property type="entry name" value="ABC_TRANSPORTER_2"/>
    <property type="match status" value="1"/>
</dbReference>
<proteinExistence type="predicted"/>
<dbReference type="GO" id="GO:0005886">
    <property type="term" value="C:plasma membrane"/>
    <property type="evidence" value="ECO:0007669"/>
    <property type="project" value="UniProtKB-SubCell"/>
</dbReference>
<evidence type="ECO:0000259" key="10">
    <source>
        <dbReference type="PROSITE" id="PS50893"/>
    </source>
</evidence>
<evidence type="ECO:0000256" key="6">
    <source>
        <dbReference type="ARBA" id="ARBA00022840"/>
    </source>
</evidence>
<dbReference type="GO" id="GO:0140359">
    <property type="term" value="F:ABC-type transporter activity"/>
    <property type="evidence" value="ECO:0007669"/>
    <property type="project" value="InterPro"/>
</dbReference>
<dbReference type="Pfam" id="PF00005">
    <property type="entry name" value="ABC_tran"/>
    <property type="match status" value="1"/>
</dbReference>
<keyword evidence="2" id="KW-0813">Transport</keyword>
<dbReference type="SUPFAM" id="SSF52540">
    <property type="entry name" value="P-loop containing nucleoside triphosphate hydrolases"/>
    <property type="match status" value="1"/>
</dbReference>
<dbReference type="GO" id="GO:0016887">
    <property type="term" value="F:ATP hydrolysis activity"/>
    <property type="evidence" value="ECO:0007669"/>
    <property type="project" value="InterPro"/>
</dbReference>
<dbReference type="Gene3D" id="1.20.1560.10">
    <property type="entry name" value="ABC transporter type 1, transmembrane domain"/>
    <property type="match status" value="1"/>
</dbReference>
<evidence type="ECO:0000313" key="13">
    <source>
        <dbReference type="Proteomes" id="UP000515489"/>
    </source>
</evidence>
<feature type="domain" description="ABC transmembrane type-1" evidence="11">
    <location>
        <begin position="16"/>
        <end position="310"/>
    </location>
</feature>
<dbReference type="SMART" id="SM00382">
    <property type="entry name" value="AAA"/>
    <property type="match status" value="1"/>
</dbReference>
<evidence type="ECO:0000256" key="1">
    <source>
        <dbReference type="ARBA" id="ARBA00004651"/>
    </source>
</evidence>
<evidence type="ECO:0000256" key="2">
    <source>
        <dbReference type="ARBA" id="ARBA00022448"/>
    </source>
</evidence>
<keyword evidence="6 12" id="KW-0067">ATP-binding</keyword>
<protein>
    <submittedName>
        <fullName evidence="12">ABC transporter ATP-binding protein</fullName>
    </submittedName>
</protein>
<dbReference type="Gene3D" id="3.40.50.300">
    <property type="entry name" value="P-loop containing nucleotide triphosphate hydrolases"/>
    <property type="match status" value="1"/>
</dbReference>
<keyword evidence="8 9" id="KW-0472">Membrane</keyword>
<keyword evidence="4 9" id="KW-0812">Transmembrane</keyword>
<feature type="transmembrane region" description="Helical" evidence="9">
    <location>
        <begin position="167"/>
        <end position="185"/>
    </location>
</feature>
<evidence type="ECO:0000256" key="8">
    <source>
        <dbReference type="ARBA" id="ARBA00023136"/>
    </source>
</evidence>
<dbReference type="InterPro" id="IPR036640">
    <property type="entry name" value="ABC1_TM_sf"/>
</dbReference>
<dbReference type="CDD" id="cd07346">
    <property type="entry name" value="ABC_6TM_exporters"/>
    <property type="match status" value="1"/>
</dbReference>
<dbReference type="SUPFAM" id="SSF90123">
    <property type="entry name" value="ABC transporter transmembrane region"/>
    <property type="match status" value="1"/>
</dbReference>
<dbReference type="RefSeq" id="WP_185889617.1">
    <property type="nucleotide sequence ID" value="NZ_CP060202.1"/>
</dbReference>
<dbReference type="PROSITE" id="PS50929">
    <property type="entry name" value="ABC_TM1F"/>
    <property type="match status" value="1"/>
</dbReference>
<evidence type="ECO:0000256" key="5">
    <source>
        <dbReference type="ARBA" id="ARBA00022741"/>
    </source>
</evidence>
<feature type="transmembrane region" description="Helical" evidence="9">
    <location>
        <begin position="56"/>
        <end position="77"/>
    </location>
</feature>
<keyword evidence="5" id="KW-0547">Nucleotide-binding</keyword>
<evidence type="ECO:0000259" key="11">
    <source>
        <dbReference type="PROSITE" id="PS50929"/>
    </source>
</evidence>
<dbReference type="InterPro" id="IPR003593">
    <property type="entry name" value="AAA+_ATPase"/>
</dbReference>
<dbReference type="Proteomes" id="UP000515489">
    <property type="component" value="Chromosome"/>
</dbReference>
<comment type="subcellular location">
    <subcellularLocation>
        <location evidence="1">Cell membrane</location>
        <topology evidence="1">Multi-pass membrane protein</topology>
    </subcellularLocation>
</comment>
<evidence type="ECO:0000256" key="7">
    <source>
        <dbReference type="ARBA" id="ARBA00022989"/>
    </source>
</evidence>
<keyword evidence="13" id="KW-1185">Reference proteome</keyword>
<dbReference type="PANTHER" id="PTHR24221">
    <property type="entry name" value="ATP-BINDING CASSETTE SUB-FAMILY B"/>
    <property type="match status" value="1"/>
</dbReference>
<feature type="transmembrane region" description="Helical" evidence="9">
    <location>
        <begin position="142"/>
        <end position="161"/>
    </location>
</feature>
<dbReference type="Pfam" id="PF00664">
    <property type="entry name" value="ABC_membrane"/>
    <property type="match status" value="1"/>
</dbReference>
<accession>A0A7G7WBJ8</accession>
<dbReference type="PANTHER" id="PTHR24221:SF654">
    <property type="entry name" value="ATP-BINDING CASSETTE SUB-FAMILY B MEMBER 6"/>
    <property type="match status" value="1"/>
</dbReference>
<dbReference type="InterPro" id="IPR017871">
    <property type="entry name" value="ABC_transporter-like_CS"/>
</dbReference>
<gene>
    <name evidence="12" type="ORF">H4317_08090</name>
</gene>
<organism evidence="12 13">
    <name type="scientific">Hymenobacter sediminicola</name>
    <dbReference type="NCBI Taxonomy" id="2761579"/>
    <lineage>
        <taxon>Bacteria</taxon>
        <taxon>Pseudomonadati</taxon>
        <taxon>Bacteroidota</taxon>
        <taxon>Cytophagia</taxon>
        <taxon>Cytophagales</taxon>
        <taxon>Hymenobacteraceae</taxon>
        <taxon>Hymenobacter</taxon>
    </lineage>
</organism>
<reference evidence="12 13" key="1">
    <citation type="submission" date="2020-08" db="EMBL/GenBank/DDBJ databases">
        <title>Hymenobacter sp. S2-20-2 genome sequencing.</title>
        <authorList>
            <person name="Jin L."/>
        </authorList>
    </citation>
    <scope>NUCLEOTIDE SEQUENCE [LARGE SCALE GENOMIC DNA]</scope>
    <source>
        <strain evidence="12 13">S2-20-2</strain>
    </source>
</reference>
<feature type="domain" description="ABC transporter" evidence="10">
    <location>
        <begin position="342"/>
        <end position="579"/>
    </location>
</feature>
<dbReference type="EMBL" id="CP060202">
    <property type="protein sequence ID" value="QNH63741.1"/>
    <property type="molecule type" value="Genomic_DNA"/>
</dbReference>
<evidence type="ECO:0000313" key="12">
    <source>
        <dbReference type="EMBL" id="QNH63741.1"/>
    </source>
</evidence>
<dbReference type="PROSITE" id="PS00211">
    <property type="entry name" value="ABC_TRANSPORTER_1"/>
    <property type="match status" value="1"/>
</dbReference>
<sequence length="596" mass="66246">MKLLYSYLRHYWGLLALALLLAAINQVFSLLDPYILRQIIDRFVTPALKSSQHPTFWVFLTGGAGLLILKALGVAMVSRIAKNFQDYYTNVITQRLGAELYSDGLRHSLELPYQVFEDQRSGETLGKLQKVRTDVEKLIQSFVNVLFISLVAIVFVSWYAISVYWPIAVVYFLTIPILGSLSLFLSRRIKVIQKTIVAETTALAGSTTESLRNIELIKSLGLAQQETLRLNATTGKILKLELKKVRYLRSLSFVQGTFVNLMRNIILLMLLFLVVQKIISVGEFFSFFIYSFAIFGPLQEMGSIINIYRETEASLANFQQILDTPKEVKPAHPQVIKKIETLAFDDVHFQHLTASAPALAGISFQTKLGETIAFVGPSGSGKTTLVKLLVGLYPPAAGRILYNGISGTELDLDTLREQIGFVTQDTQLFAGTIRENLLFVAPQATDAQCLRALHQAAADTLLARAPLGLDTVIGEGGVKVSGGEKQRLSIARALLRHPTLLVFDEATSALDSLTEEEISQTVRELSGSRQHITILIAHRLSTILHADRIFVLERGHVAEAGRHEELLTQRGLYYAMWRQQIGERPQAQIVAQAIPA</sequence>
<evidence type="ECO:0000256" key="9">
    <source>
        <dbReference type="SAM" id="Phobius"/>
    </source>
</evidence>
<keyword evidence="3" id="KW-1003">Cell membrane</keyword>
<dbReference type="AlphaFoldDB" id="A0A7G7WBJ8"/>